<dbReference type="OrthoDB" id="608866at2759"/>
<name>A0A6A4H5W9_9AGAR</name>
<dbReference type="EMBL" id="ML769588">
    <property type="protein sequence ID" value="KAE9392744.1"/>
    <property type="molecule type" value="Genomic_DNA"/>
</dbReference>
<evidence type="ECO:0000256" key="1">
    <source>
        <dbReference type="SAM" id="MobiDB-lite"/>
    </source>
</evidence>
<sequence length="111" mass="13107">MRKLDTAEGDAEEEILQEKKLRKKWSQEETQRLYSAWSRKLEDYTKRSYNNRYPLYERPLPTLWTRTNNTTLTLAPTSPLKSVLLFPTEPSCSRKHGPKSAVRSLKKRTVH</sequence>
<evidence type="ECO:0000313" key="2">
    <source>
        <dbReference type="EMBL" id="KAE9392744.1"/>
    </source>
</evidence>
<gene>
    <name evidence="2" type="ORF">BT96DRAFT_261797</name>
</gene>
<reference evidence="2" key="1">
    <citation type="journal article" date="2019" name="Environ. Microbiol.">
        <title>Fungal ecological strategies reflected in gene transcription - a case study of two litter decomposers.</title>
        <authorList>
            <person name="Barbi F."/>
            <person name="Kohler A."/>
            <person name="Barry K."/>
            <person name="Baskaran P."/>
            <person name="Daum C."/>
            <person name="Fauchery L."/>
            <person name="Ihrmark K."/>
            <person name="Kuo A."/>
            <person name="LaButti K."/>
            <person name="Lipzen A."/>
            <person name="Morin E."/>
            <person name="Grigoriev I.V."/>
            <person name="Henrissat B."/>
            <person name="Lindahl B."/>
            <person name="Martin F."/>
        </authorList>
    </citation>
    <scope>NUCLEOTIDE SEQUENCE</scope>
    <source>
        <strain evidence="2">JB14</strain>
    </source>
</reference>
<evidence type="ECO:0000313" key="3">
    <source>
        <dbReference type="Proteomes" id="UP000799118"/>
    </source>
</evidence>
<organism evidence="2 3">
    <name type="scientific">Gymnopus androsaceus JB14</name>
    <dbReference type="NCBI Taxonomy" id="1447944"/>
    <lineage>
        <taxon>Eukaryota</taxon>
        <taxon>Fungi</taxon>
        <taxon>Dikarya</taxon>
        <taxon>Basidiomycota</taxon>
        <taxon>Agaricomycotina</taxon>
        <taxon>Agaricomycetes</taxon>
        <taxon>Agaricomycetidae</taxon>
        <taxon>Agaricales</taxon>
        <taxon>Marasmiineae</taxon>
        <taxon>Omphalotaceae</taxon>
        <taxon>Gymnopus</taxon>
    </lineage>
</organism>
<feature type="compositionally biased region" description="Basic residues" evidence="1">
    <location>
        <begin position="93"/>
        <end position="111"/>
    </location>
</feature>
<dbReference type="Proteomes" id="UP000799118">
    <property type="component" value="Unassembled WGS sequence"/>
</dbReference>
<proteinExistence type="predicted"/>
<dbReference type="AlphaFoldDB" id="A0A6A4H5W9"/>
<protein>
    <submittedName>
        <fullName evidence="2">Uncharacterized protein</fullName>
    </submittedName>
</protein>
<keyword evidence="3" id="KW-1185">Reference proteome</keyword>
<feature type="region of interest" description="Disordered" evidence="1">
    <location>
        <begin position="88"/>
        <end position="111"/>
    </location>
</feature>
<accession>A0A6A4H5W9</accession>